<evidence type="ECO:0000313" key="4">
    <source>
        <dbReference type="EMBL" id="PPE72325.1"/>
    </source>
</evidence>
<organism evidence="4 5">
    <name type="scientific">Solimonas fluminis</name>
    <dbReference type="NCBI Taxonomy" id="2086571"/>
    <lineage>
        <taxon>Bacteria</taxon>
        <taxon>Pseudomonadati</taxon>
        <taxon>Pseudomonadota</taxon>
        <taxon>Gammaproteobacteria</taxon>
        <taxon>Nevskiales</taxon>
        <taxon>Nevskiaceae</taxon>
        <taxon>Solimonas</taxon>
    </lineage>
</organism>
<dbReference type="Proteomes" id="UP000238220">
    <property type="component" value="Unassembled WGS sequence"/>
</dbReference>
<dbReference type="EC" id="3.1.4.3" evidence="2"/>
<dbReference type="InterPro" id="IPR007312">
    <property type="entry name" value="Phosphoesterase"/>
</dbReference>
<dbReference type="InterPro" id="IPR017850">
    <property type="entry name" value="Alkaline_phosphatase_core_sf"/>
</dbReference>
<dbReference type="CDD" id="cd16013">
    <property type="entry name" value="AcpA"/>
    <property type="match status" value="1"/>
</dbReference>
<name>A0A2S5TBI3_9GAMM</name>
<comment type="similarity">
    <text evidence="1">Belongs to the bacterial phospholipase C family.</text>
</comment>
<dbReference type="PANTHER" id="PTHR31956">
    <property type="entry name" value="NON-SPECIFIC PHOSPHOLIPASE C4-RELATED"/>
    <property type="match status" value="1"/>
</dbReference>
<accession>A0A2S5TBI3</accession>
<dbReference type="EMBL" id="PSNW01000013">
    <property type="protein sequence ID" value="PPE72325.1"/>
    <property type="molecule type" value="Genomic_DNA"/>
</dbReference>
<dbReference type="GO" id="GO:0009395">
    <property type="term" value="P:phospholipid catabolic process"/>
    <property type="evidence" value="ECO:0007669"/>
    <property type="project" value="TreeGrafter"/>
</dbReference>
<evidence type="ECO:0000256" key="1">
    <source>
        <dbReference type="ARBA" id="ARBA00009717"/>
    </source>
</evidence>
<reference evidence="4 5" key="1">
    <citation type="submission" date="2018-02" db="EMBL/GenBank/DDBJ databases">
        <title>Genome sequencing of Solimonas sp. HR-BB.</title>
        <authorList>
            <person name="Lee Y."/>
            <person name="Jeon C.O."/>
        </authorList>
    </citation>
    <scope>NUCLEOTIDE SEQUENCE [LARGE SCALE GENOMIC DNA]</scope>
    <source>
        <strain evidence="4 5">HR-BB</strain>
    </source>
</reference>
<evidence type="ECO:0000313" key="5">
    <source>
        <dbReference type="Proteomes" id="UP000238220"/>
    </source>
</evidence>
<proteinExistence type="inferred from homology"/>
<dbReference type="Gene3D" id="3.40.720.10">
    <property type="entry name" value="Alkaline Phosphatase, subunit A"/>
    <property type="match status" value="2"/>
</dbReference>
<sequence length="479" mass="52103">MKKEKPAARSGLTRRDFIHGVAAATGSLILPGCGSSTQAGGSGGLPPPEESGIDHIVVLMMENRSFDHFLGWVPGADGIQAGVSLKDAAGNTRQSRNLAPNFQNCQLADPDHSYDGGRIHVNGGKMDGFLLTQPVGDDFAIGYYTADSLPFYKGCAQHWTICDRYFSSMLGLTTPNRIYMHAGQTDRIVNSVEISSLPTVWDRMIEKGRSVAYYYQDVSYLSFWGSKYTGFSNRYTRSRLQSDVMEGRLANLTYIDNVGSTLNEGGSLSRDDHPVADVRDGQAFLNEVYDILRQGPAWERTLLVINYDEWGGFYDHVPPPFAPVTPEEAALGNDGRLGGRVPCVIIGPRARRGHVEHRQFDPNSILNMIAWRFGFEPLGARAGSANLAHALDFSAAPNPAAPAFDVPDGPFGGLCLPLATILHLAGLEAPLPLPELPVVPLPEQIQLPPIPGLDEPLLRLVSHLQELDVLRRLGAGFGF</sequence>
<dbReference type="PANTHER" id="PTHR31956:SF1">
    <property type="entry name" value="NON-SPECIFIC PHOSPHOLIPASE C1"/>
    <property type="match status" value="1"/>
</dbReference>
<dbReference type="Pfam" id="PF04185">
    <property type="entry name" value="Phosphoesterase"/>
    <property type="match status" value="1"/>
</dbReference>
<evidence type="ECO:0000256" key="2">
    <source>
        <dbReference type="ARBA" id="ARBA00012018"/>
    </source>
</evidence>
<keyword evidence="5" id="KW-1185">Reference proteome</keyword>
<dbReference type="OrthoDB" id="9770871at2"/>
<dbReference type="AlphaFoldDB" id="A0A2S5TBI3"/>
<dbReference type="PROSITE" id="PS51318">
    <property type="entry name" value="TAT"/>
    <property type="match status" value="1"/>
</dbReference>
<comment type="caution">
    <text evidence="4">The sequence shown here is derived from an EMBL/GenBank/DDBJ whole genome shotgun (WGS) entry which is preliminary data.</text>
</comment>
<evidence type="ECO:0000256" key="3">
    <source>
        <dbReference type="ARBA" id="ARBA00022801"/>
    </source>
</evidence>
<gene>
    <name evidence="4" type="ORF">C3942_18595</name>
</gene>
<dbReference type="InterPro" id="IPR006311">
    <property type="entry name" value="TAT_signal"/>
</dbReference>
<dbReference type="RefSeq" id="WP_104231874.1">
    <property type="nucleotide sequence ID" value="NZ_PSNW01000013.1"/>
</dbReference>
<protein>
    <recommendedName>
        <fullName evidence="2">phospholipase C</fullName>
        <ecNumber evidence="2">3.1.4.3</ecNumber>
    </recommendedName>
</protein>
<dbReference type="GO" id="GO:0034480">
    <property type="term" value="F:phosphatidylcholine phospholipase C activity"/>
    <property type="evidence" value="ECO:0007669"/>
    <property type="project" value="UniProtKB-EC"/>
</dbReference>
<keyword evidence="3" id="KW-0378">Hydrolase</keyword>